<evidence type="ECO:0000313" key="3">
    <source>
        <dbReference type="Ensembl" id="ENSSFOP00015062138.1"/>
    </source>
</evidence>
<dbReference type="GO" id="GO:0005634">
    <property type="term" value="C:nucleus"/>
    <property type="evidence" value="ECO:0007669"/>
    <property type="project" value="TreeGrafter"/>
</dbReference>
<sequence length="322" mass="34068">TFDGATPLVLCSTLETCTQKLRSTPMQYAVSFPFPIIDSVTGTPKGPLTCPLGAAGMGLDLPRHQSEPGFRTTTFPSSPSSGCEPDGPSTLPGHISKLTLNENSGSPLAPPTKRHCRSLSEPGGLSRCRSPWKPGSGSKIWTPISKQRCSSGGPASPSCGRGHLLATGRGTPGVAMSPVPRPASASSGFVGSGGQSSGPSSPSSSCCSSLAVPRRLSLSQEHIPDSASSTPLSTPELGRRLGLPRCRSQPCVLQDRKGGLKRRREDEVRWSRPSLDFLKMTQVSSVPKIEKKNQNPTYDFEHLSSPFLTLLQVKTVLLLLPM</sequence>
<reference evidence="3" key="2">
    <citation type="submission" date="2025-08" db="UniProtKB">
        <authorList>
            <consortium name="Ensembl"/>
        </authorList>
    </citation>
    <scope>IDENTIFICATION</scope>
</reference>
<accession>A0A8C9VMH7</accession>
<dbReference type="Proteomes" id="UP000694397">
    <property type="component" value="Chromosome 1"/>
</dbReference>
<gene>
    <name evidence="3" type="primary">FAM53A</name>
</gene>
<feature type="compositionally biased region" description="Low complexity" evidence="2">
    <location>
        <begin position="70"/>
        <end position="82"/>
    </location>
</feature>
<keyword evidence="4" id="KW-1185">Reference proteome</keyword>
<dbReference type="Pfam" id="PF15242">
    <property type="entry name" value="FAM53"/>
    <property type="match status" value="1"/>
</dbReference>
<organism evidence="3 4">
    <name type="scientific">Scleropages formosus</name>
    <name type="common">Asian bonytongue</name>
    <name type="synonym">Osteoglossum formosum</name>
    <dbReference type="NCBI Taxonomy" id="113540"/>
    <lineage>
        <taxon>Eukaryota</taxon>
        <taxon>Metazoa</taxon>
        <taxon>Chordata</taxon>
        <taxon>Craniata</taxon>
        <taxon>Vertebrata</taxon>
        <taxon>Euteleostomi</taxon>
        <taxon>Actinopterygii</taxon>
        <taxon>Neopterygii</taxon>
        <taxon>Teleostei</taxon>
        <taxon>Osteoglossocephala</taxon>
        <taxon>Osteoglossomorpha</taxon>
        <taxon>Osteoglossiformes</taxon>
        <taxon>Osteoglossidae</taxon>
        <taxon>Scleropages</taxon>
    </lineage>
</organism>
<proteinExistence type="inferred from homology"/>
<feature type="region of interest" description="Disordered" evidence="2">
    <location>
        <begin position="70"/>
        <end position="208"/>
    </location>
</feature>
<dbReference type="PANTHER" id="PTHR28567:SF2">
    <property type="entry name" value="PROTEIN FAM53A"/>
    <property type="match status" value="1"/>
</dbReference>
<protein>
    <submittedName>
        <fullName evidence="3">Family with sequence similarity 53 member A</fullName>
    </submittedName>
</protein>
<comment type="similarity">
    <text evidence="1">Belongs to the FAM53 family.</text>
</comment>
<dbReference type="AlphaFoldDB" id="A0A8C9VMH7"/>
<name>A0A8C9VMH7_SCLFO</name>
<dbReference type="PANTHER" id="PTHR28567">
    <property type="entry name" value="PROTEIN FAM53A-LIKE ISOFORM X1"/>
    <property type="match status" value="1"/>
</dbReference>
<feature type="region of interest" description="Disordered" evidence="2">
    <location>
        <begin position="220"/>
        <end position="241"/>
    </location>
</feature>
<dbReference type="InterPro" id="IPR029356">
    <property type="entry name" value="FAM53"/>
</dbReference>
<evidence type="ECO:0000313" key="4">
    <source>
        <dbReference type="Proteomes" id="UP000694397"/>
    </source>
</evidence>
<reference evidence="3 4" key="1">
    <citation type="submission" date="2019-04" db="EMBL/GenBank/DDBJ databases">
        <authorList>
            <consortium name="Wellcome Sanger Institute Data Sharing"/>
        </authorList>
    </citation>
    <scope>NUCLEOTIDE SEQUENCE [LARGE SCALE GENOMIC DNA]</scope>
</reference>
<feature type="compositionally biased region" description="Low complexity" evidence="2">
    <location>
        <begin position="148"/>
        <end position="162"/>
    </location>
</feature>
<feature type="compositionally biased region" description="Low complexity" evidence="2">
    <location>
        <begin position="197"/>
        <end position="208"/>
    </location>
</feature>
<dbReference type="GO" id="GO:0006606">
    <property type="term" value="P:protein import into nucleus"/>
    <property type="evidence" value="ECO:0007669"/>
    <property type="project" value="TreeGrafter"/>
</dbReference>
<evidence type="ECO:0000256" key="1">
    <source>
        <dbReference type="ARBA" id="ARBA00010984"/>
    </source>
</evidence>
<dbReference type="Ensembl" id="ENSSFOT00015046306.1">
    <property type="protein sequence ID" value="ENSSFOP00015062138.1"/>
    <property type="gene ID" value="ENSSFOG00015024335.1"/>
</dbReference>
<evidence type="ECO:0000256" key="2">
    <source>
        <dbReference type="SAM" id="MobiDB-lite"/>
    </source>
</evidence>
<dbReference type="GeneTree" id="ENSGT00530000063371"/>
<dbReference type="OrthoDB" id="10026856at2759"/>
<reference evidence="3" key="3">
    <citation type="submission" date="2025-09" db="UniProtKB">
        <authorList>
            <consortium name="Ensembl"/>
        </authorList>
    </citation>
    <scope>IDENTIFICATION</scope>
</reference>